<dbReference type="Proteomes" id="UP000305198">
    <property type="component" value="Unassembled WGS sequence"/>
</dbReference>
<protein>
    <submittedName>
        <fullName evidence="3">Tetratricopeptide repeat protein</fullName>
    </submittedName>
</protein>
<dbReference type="InterPro" id="IPR051012">
    <property type="entry name" value="CellSynth/LPSAsmb/PSIAsmb"/>
</dbReference>
<evidence type="ECO:0000313" key="3">
    <source>
        <dbReference type="EMBL" id="TKA89404.1"/>
    </source>
</evidence>
<sequence>MAINSFHGKPYKTHHGRLLQPQPGRFALARCGFATHPVSSVASLIWQTGAAKRVSMTARFHHSLLALTISLLIAGCAVNEPAPEQPPAPPVPVTPEQKEEPAVYGQFPADTLFALLTAEIAGQRNRFDIALSNYLQQAERTRDAGIIERAMEISEFLGAHRQAMDMALLWSEVEPDNPEALRAAALQLARAGEHDQAMQMMEQVLLLQDDTHFDLLALTALQADSVTRAAMLENLQRLLQRHPNNPQLSFAAALLLQEEQRSEEALELLDKHTQQNRTAASIMLQSRLHAGLGKTDEAIEVLQQGVREFPDDGRMRLLLARMLVSNEDHPAAIVHFQELVRQHPDDDDVRLALALVELEGGETEAAIGELEALLELDPENEAARFHLGAAHQQAEHWDAAISTWRSIGAGEHYLPSRLRITQLLMARERPDQLGEIMDSERARQPQLAPELYLLEIEALAEAEPQRAMQRANQAVQQLPTDSRLLYTRAILSERLGNPAGLEADLRQIIQREPDNAMALNALGYTLADRNERLDEALQLIERAHELKPDDPAILDSLGWVHYRLGNLQRAEQLLRDAFAAFPDEEVGAHLGEVLWQQGKRREARAIWDQAADAAEDAPLIDATRKRLKAD</sequence>
<dbReference type="EMBL" id="SWAV01000009">
    <property type="protein sequence ID" value="TKA89404.1"/>
    <property type="molecule type" value="Genomic_DNA"/>
</dbReference>
<accession>A0A4U0YIC1</accession>
<dbReference type="SUPFAM" id="SSF48452">
    <property type="entry name" value="TPR-like"/>
    <property type="match status" value="2"/>
</dbReference>
<dbReference type="AlphaFoldDB" id="A0A4U0YIC1"/>
<gene>
    <name evidence="3" type="ORF">FA869_16895</name>
</gene>
<dbReference type="Pfam" id="PF13432">
    <property type="entry name" value="TPR_16"/>
    <property type="match status" value="2"/>
</dbReference>
<comment type="caution">
    <text evidence="3">The sequence shown here is derived from an EMBL/GenBank/DDBJ whole genome shotgun (WGS) entry which is preliminary data.</text>
</comment>
<evidence type="ECO:0000256" key="1">
    <source>
        <dbReference type="ARBA" id="ARBA00022737"/>
    </source>
</evidence>
<dbReference type="PANTHER" id="PTHR45586">
    <property type="entry name" value="TPR REPEAT-CONTAINING PROTEIN PA4667"/>
    <property type="match status" value="1"/>
</dbReference>
<organism evidence="3 4">
    <name type="scientific">Halopseudomonas bauzanensis</name>
    <dbReference type="NCBI Taxonomy" id="653930"/>
    <lineage>
        <taxon>Bacteria</taxon>
        <taxon>Pseudomonadati</taxon>
        <taxon>Pseudomonadota</taxon>
        <taxon>Gammaproteobacteria</taxon>
        <taxon>Pseudomonadales</taxon>
        <taxon>Pseudomonadaceae</taxon>
        <taxon>Halopseudomonas</taxon>
    </lineage>
</organism>
<evidence type="ECO:0000256" key="2">
    <source>
        <dbReference type="ARBA" id="ARBA00022803"/>
    </source>
</evidence>
<name>A0A4U0YIC1_9GAMM</name>
<dbReference type="SMART" id="SM00028">
    <property type="entry name" value="TPR"/>
    <property type="match status" value="7"/>
</dbReference>
<dbReference type="InterPro" id="IPR019734">
    <property type="entry name" value="TPR_rpt"/>
</dbReference>
<dbReference type="InterPro" id="IPR011990">
    <property type="entry name" value="TPR-like_helical_dom_sf"/>
</dbReference>
<keyword evidence="1" id="KW-0677">Repeat</keyword>
<reference evidence="3 4" key="1">
    <citation type="submission" date="2019-04" db="EMBL/GenBank/DDBJ databases">
        <title>Crypto-aerobic microbial life in anoxic (sulfidic) marine sediments.</title>
        <authorList>
            <person name="Bhattacharya S."/>
            <person name="Roy C."/>
            <person name="Mondal N."/>
            <person name="Sarkar J."/>
            <person name="Mandal S."/>
            <person name="Rameez M.J."/>
            <person name="Ghosh W."/>
        </authorList>
    </citation>
    <scope>NUCLEOTIDE SEQUENCE [LARGE SCALE GENOMIC DNA]</scope>
    <source>
        <strain evidence="3 4">SBBB</strain>
    </source>
</reference>
<proteinExistence type="predicted"/>
<dbReference type="Gene3D" id="1.25.40.10">
    <property type="entry name" value="Tetratricopeptide repeat domain"/>
    <property type="match status" value="2"/>
</dbReference>
<keyword evidence="2" id="KW-0802">TPR repeat</keyword>
<dbReference type="PANTHER" id="PTHR45586:SF1">
    <property type="entry name" value="LIPOPOLYSACCHARIDE ASSEMBLY PROTEIN B"/>
    <property type="match status" value="1"/>
</dbReference>
<evidence type="ECO:0000313" key="4">
    <source>
        <dbReference type="Proteomes" id="UP000305198"/>
    </source>
</evidence>
<dbReference type="Pfam" id="PF14559">
    <property type="entry name" value="TPR_19"/>
    <property type="match status" value="1"/>
</dbReference>